<protein>
    <submittedName>
        <fullName evidence="3">Integral membrane protein</fullName>
    </submittedName>
</protein>
<feature type="transmembrane region" description="Helical" evidence="1">
    <location>
        <begin position="131"/>
        <end position="151"/>
    </location>
</feature>
<keyword evidence="1" id="KW-0472">Membrane</keyword>
<proteinExistence type="predicted"/>
<evidence type="ECO:0000256" key="1">
    <source>
        <dbReference type="SAM" id="Phobius"/>
    </source>
</evidence>
<feature type="transmembrane region" description="Helical" evidence="1">
    <location>
        <begin position="163"/>
        <end position="186"/>
    </location>
</feature>
<dbReference type="Proteomes" id="UP000025227">
    <property type="component" value="Unplaced"/>
</dbReference>
<evidence type="ECO:0000313" key="2">
    <source>
        <dbReference type="Proteomes" id="UP000025227"/>
    </source>
</evidence>
<accession>A0A7I4YM02</accession>
<evidence type="ECO:0000313" key="3">
    <source>
        <dbReference type="WBParaSite" id="HCON_00114050-00001"/>
    </source>
</evidence>
<dbReference type="OrthoDB" id="5850332at2759"/>
<organism evidence="2 3">
    <name type="scientific">Haemonchus contortus</name>
    <name type="common">Barber pole worm</name>
    <dbReference type="NCBI Taxonomy" id="6289"/>
    <lineage>
        <taxon>Eukaryota</taxon>
        <taxon>Metazoa</taxon>
        <taxon>Ecdysozoa</taxon>
        <taxon>Nematoda</taxon>
        <taxon>Chromadorea</taxon>
        <taxon>Rhabditida</taxon>
        <taxon>Rhabditina</taxon>
        <taxon>Rhabditomorpha</taxon>
        <taxon>Strongyloidea</taxon>
        <taxon>Trichostrongylidae</taxon>
        <taxon>Haemonchus</taxon>
    </lineage>
</organism>
<dbReference type="GO" id="GO:0005789">
    <property type="term" value="C:endoplasmic reticulum membrane"/>
    <property type="evidence" value="ECO:0007669"/>
    <property type="project" value="TreeGrafter"/>
</dbReference>
<sequence>MPIKNCLLTRTILLKNLRHRARPVQQPRNRLHAAYRMERLSGRIFKPAGKQGMRDRIMRDRSKWTNDTLYMSEIVDSLEPTHPLHLLYNKTIIRYDYGSTYHNYCELRRRPENSLPSLLRVMEMKVITQTFLRAIVLNGLLFKFLLCMVQARVIDMLPTRGAVLWFLSRASPFLQIASSSVLMFVLCLQQDQDGELRWIMRFHIPLFCVLFLAHASLYSFLEIARRRTFAAITLFILRIIGLGVFAISAPAVYEAYIAFLTFKPCHTNVSISAAICEYLCISVVVLFALSQICDYRGLVMNLVALRCDTLPREDLPDYSPAFMASKFDSAPFAQQRRRNVHCNDLKSFSSS</sequence>
<reference evidence="3" key="1">
    <citation type="submission" date="2020-12" db="UniProtKB">
        <authorList>
            <consortium name="WormBaseParasite"/>
        </authorList>
    </citation>
    <scope>IDENTIFICATION</scope>
    <source>
        <strain evidence="3">MHco3</strain>
    </source>
</reference>
<dbReference type="PANTHER" id="PTHR12892:SF16">
    <property type="entry name" value="TRANSMEMBRANE PROTEIN"/>
    <property type="match status" value="1"/>
</dbReference>
<feature type="transmembrane region" description="Helical" evidence="1">
    <location>
        <begin position="228"/>
        <end position="249"/>
    </location>
</feature>
<dbReference type="InterPro" id="IPR039545">
    <property type="entry name" value="PGAP2"/>
</dbReference>
<feature type="transmembrane region" description="Helical" evidence="1">
    <location>
        <begin position="269"/>
        <end position="289"/>
    </location>
</feature>
<dbReference type="AlphaFoldDB" id="A0A7I4YM02"/>
<dbReference type="OMA" id="ICEYICI"/>
<keyword evidence="2" id="KW-1185">Reference proteome</keyword>
<keyword evidence="1" id="KW-0812">Transmembrane</keyword>
<dbReference type="WBParaSite" id="HCON_00114050-00001">
    <property type="protein sequence ID" value="HCON_00114050-00001"/>
    <property type="gene ID" value="HCON_00114050"/>
</dbReference>
<dbReference type="GO" id="GO:0000139">
    <property type="term" value="C:Golgi membrane"/>
    <property type="evidence" value="ECO:0007669"/>
    <property type="project" value="InterPro"/>
</dbReference>
<dbReference type="PANTHER" id="PTHR12892">
    <property type="entry name" value="FGF RECEPTOR ACTIVATING PROTEIN 1"/>
    <property type="match status" value="1"/>
</dbReference>
<dbReference type="GO" id="GO:0006506">
    <property type="term" value="P:GPI anchor biosynthetic process"/>
    <property type="evidence" value="ECO:0007669"/>
    <property type="project" value="TreeGrafter"/>
</dbReference>
<feature type="transmembrane region" description="Helical" evidence="1">
    <location>
        <begin position="198"/>
        <end position="221"/>
    </location>
</feature>
<keyword evidence="1" id="KW-1133">Transmembrane helix</keyword>
<name>A0A7I4YM02_HAECO</name>